<evidence type="ECO:0008006" key="3">
    <source>
        <dbReference type="Google" id="ProtNLM"/>
    </source>
</evidence>
<comment type="caution">
    <text evidence="1">The sequence shown here is derived from an EMBL/GenBank/DDBJ whole genome shotgun (WGS) entry which is preliminary data.</text>
</comment>
<keyword evidence="2" id="KW-1185">Reference proteome</keyword>
<organism evidence="1 2">
    <name type="scientific">Leucothrix arctica</name>
    <dbReference type="NCBI Taxonomy" id="1481894"/>
    <lineage>
        <taxon>Bacteria</taxon>
        <taxon>Pseudomonadati</taxon>
        <taxon>Pseudomonadota</taxon>
        <taxon>Gammaproteobacteria</taxon>
        <taxon>Thiotrichales</taxon>
        <taxon>Thiotrichaceae</taxon>
        <taxon>Leucothrix</taxon>
    </lineage>
</organism>
<dbReference type="PROSITE" id="PS51257">
    <property type="entry name" value="PROKAR_LIPOPROTEIN"/>
    <property type="match status" value="1"/>
</dbReference>
<protein>
    <recommendedName>
        <fullName evidence="3">Lipoprotein</fullName>
    </recommendedName>
</protein>
<dbReference type="Proteomes" id="UP000245506">
    <property type="component" value="Unassembled WGS sequence"/>
</dbReference>
<accession>A0A317CJ49</accession>
<proteinExistence type="predicted"/>
<evidence type="ECO:0000313" key="1">
    <source>
        <dbReference type="EMBL" id="PWQ96350.1"/>
    </source>
</evidence>
<dbReference type="RefSeq" id="WP_109823321.1">
    <property type="nucleotide sequence ID" value="NZ_QGKL01000029.1"/>
</dbReference>
<dbReference type="EMBL" id="QGKL01000029">
    <property type="protein sequence ID" value="PWQ96350.1"/>
    <property type="molecule type" value="Genomic_DNA"/>
</dbReference>
<sequence>MIKLLTKIIATGAVAATLSGCGSSAYDYRKTPISDTITVPLGKTVQAQNSGLSVTFDKIGQDSRCPINARCTWSGVAVVDATVKQGDKSQKIKLSTVNFEAFNNTEKVFGKDIKLIELLPNKTAGAAKPEMSQTTIKLKID</sequence>
<evidence type="ECO:0000313" key="2">
    <source>
        <dbReference type="Proteomes" id="UP000245506"/>
    </source>
</evidence>
<reference evidence="1 2" key="1">
    <citation type="submission" date="2018-05" db="EMBL/GenBank/DDBJ databases">
        <title>Leucothrix arctica sp. nov., isolated from Arctic seawater.</title>
        <authorList>
            <person name="Choi A."/>
            <person name="Baek K."/>
        </authorList>
    </citation>
    <scope>NUCLEOTIDE SEQUENCE [LARGE SCALE GENOMIC DNA]</scope>
    <source>
        <strain evidence="1 2">IMCC9719</strain>
    </source>
</reference>
<dbReference type="AlphaFoldDB" id="A0A317CJ49"/>
<name>A0A317CJ49_9GAMM</name>
<gene>
    <name evidence="1" type="ORF">DKT75_10220</name>
</gene>
<dbReference type="OrthoDB" id="163809at2"/>